<dbReference type="AlphaFoldDB" id="A0AAU9TV15"/>
<comment type="caution">
    <text evidence="2">The sequence shown here is derived from an EMBL/GenBank/DDBJ whole genome shotgun (WGS) entry which is preliminary data.</text>
</comment>
<dbReference type="PROSITE" id="PS50994">
    <property type="entry name" value="INTEGRASE"/>
    <property type="match status" value="1"/>
</dbReference>
<dbReference type="GO" id="GO:0003676">
    <property type="term" value="F:nucleic acid binding"/>
    <property type="evidence" value="ECO:0007669"/>
    <property type="project" value="InterPro"/>
</dbReference>
<accession>A0AAU9TV15</accession>
<gene>
    <name evidence="2" type="ORF">EEDITHA_LOCUS5679</name>
</gene>
<dbReference type="PANTHER" id="PTHR47331:SF1">
    <property type="entry name" value="GAG-LIKE PROTEIN"/>
    <property type="match status" value="1"/>
</dbReference>
<sequence length="197" mass="22221">MNEIRQRFWVLGLRSAIKAVQHQCQWCKTKKARPQEIPTGNLPIERLMHGNPPFTCVGVDYFGPMTITVGRRHEKRWGALFTCLTTRAVHIELTPSLSTDSVIMALRRFAARRGMPKTIYSDNGTNFVGANNELKEALVTLKQEDLVSEAEKIGVQWKFIPPGAPNMGGAWERLVRSIKTALGATLNERHPREESKV</sequence>
<evidence type="ECO:0000259" key="1">
    <source>
        <dbReference type="PROSITE" id="PS50994"/>
    </source>
</evidence>
<evidence type="ECO:0000313" key="3">
    <source>
        <dbReference type="Proteomes" id="UP001153954"/>
    </source>
</evidence>
<dbReference type="EMBL" id="CAKOGL010000008">
    <property type="protein sequence ID" value="CAH2089646.1"/>
    <property type="molecule type" value="Genomic_DNA"/>
</dbReference>
<protein>
    <recommendedName>
        <fullName evidence="1">Integrase catalytic domain-containing protein</fullName>
    </recommendedName>
</protein>
<keyword evidence="3" id="KW-1185">Reference proteome</keyword>
<dbReference type="InterPro" id="IPR036397">
    <property type="entry name" value="RNaseH_sf"/>
</dbReference>
<evidence type="ECO:0000313" key="2">
    <source>
        <dbReference type="EMBL" id="CAH2089646.1"/>
    </source>
</evidence>
<feature type="domain" description="Integrase catalytic" evidence="1">
    <location>
        <begin position="49"/>
        <end position="197"/>
    </location>
</feature>
<dbReference type="Proteomes" id="UP001153954">
    <property type="component" value="Unassembled WGS sequence"/>
</dbReference>
<dbReference type="GO" id="GO:0015074">
    <property type="term" value="P:DNA integration"/>
    <property type="evidence" value="ECO:0007669"/>
    <property type="project" value="InterPro"/>
</dbReference>
<dbReference type="PANTHER" id="PTHR47331">
    <property type="entry name" value="PHD-TYPE DOMAIN-CONTAINING PROTEIN"/>
    <property type="match status" value="1"/>
</dbReference>
<proteinExistence type="predicted"/>
<organism evidence="2 3">
    <name type="scientific">Euphydryas editha</name>
    <name type="common">Edith's checkerspot</name>
    <dbReference type="NCBI Taxonomy" id="104508"/>
    <lineage>
        <taxon>Eukaryota</taxon>
        <taxon>Metazoa</taxon>
        <taxon>Ecdysozoa</taxon>
        <taxon>Arthropoda</taxon>
        <taxon>Hexapoda</taxon>
        <taxon>Insecta</taxon>
        <taxon>Pterygota</taxon>
        <taxon>Neoptera</taxon>
        <taxon>Endopterygota</taxon>
        <taxon>Lepidoptera</taxon>
        <taxon>Glossata</taxon>
        <taxon>Ditrysia</taxon>
        <taxon>Papilionoidea</taxon>
        <taxon>Nymphalidae</taxon>
        <taxon>Nymphalinae</taxon>
        <taxon>Euphydryas</taxon>
    </lineage>
</organism>
<dbReference type="InterPro" id="IPR012337">
    <property type="entry name" value="RNaseH-like_sf"/>
</dbReference>
<name>A0AAU9TV15_EUPED</name>
<dbReference type="InterPro" id="IPR001584">
    <property type="entry name" value="Integrase_cat-core"/>
</dbReference>
<dbReference type="Gene3D" id="3.30.420.10">
    <property type="entry name" value="Ribonuclease H-like superfamily/Ribonuclease H"/>
    <property type="match status" value="1"/>
</dbReference>
<reference evidence="2" key="1">
    <citation type="submission" date="2022-03" db="EMBL/GenBank/DDBJ databases">
        <authorList>
            <person name="Tunstrom K."/>
        </authorList>
    </citation>
    <scope>NUCLEOTIDE SEQUENCE</scope>
</reference>
<dbReference type="SUPFAM" id="SSF53098">
    <property type="entry name" value="Ribonuclease H-like"/>
    <property type="match status" value="1"/>
</dbReference>